<evidence type="ECO:0000259" key="1">
    <source>
        <dbReference type="Pfam" id="PF14541"/>
    </source>
</evidence>
<dbReference type="Gramene" id="TVT97588">
    <property type="protein sequence ID" value="TVT97588"/>
    <property type="gene ID" value="EJB05_57164"/>
</dbReference>
<protein>
    <recommendedName>
        <fullName evidence="1">Xylanase inhibitor C-terminal domain-containing protein</fullName>
    </recommendedName>
</protein>
<gene>
    <name evidence="2" type="ORF">EJB05_57164</name>
</gene>
<dbReference type="Pfam" id="PF14541">
    <property type="entry name" value="TAXi_C"/>
    <property type="match status" value="1"/>
</dbReference>
<sequence length="106" mass="11382">MVQYPLLPHGRLESCFNFAGQKNVVVPKVSLIFSGAAVVDLNVPNGIMLDGCLAFAMSGPDGTPGFLGNVNQRTFEVMFDTSRRKVGFRANACSCAVTCNQRIIAI</sequence>
<proteinExistence type="predicted"/>
<dbReference type="SUPFAM" id="SSF50630">
    <property type="entry name" value="Acid proteases"/>
    <property type="match status" value="1"/>
</dbReference>
<feature type="domain" description="Xylanase inhibitor C-terminal" evidence="1">
    <location>
        <begin position="11"/>
        <end position="89"/>
    </location>
</feature>
<organism evidence="2 3">
    <name type="scientific">Eragrostis curvula</name>
    <name type="common">weeping love grass</name>
    <dbReference type="NCBI Taxonomy" id="38414"/>
    <lineage>
        <taxon>Eukaryota</taxon>
        <taxon>Viridiplantae</taxon>
        <taxon>Streptophyta</taxon>
        <taxon>Embryophyta</taxon>
        <taxon>Tracheophyta</taxon>
        <taxon>Spermatophyta</taxon>
        <taxon>Magnoliopsida</taxon>
        <taxon>Liliopsida</taxon>
        <taxon>Poales</taxon>
        <taxon>Poaceae</taxon>
        <taxon>PACMAD clade</taxon>
        <taxon>Chloridoideae</taxon>
        <taxon>Eragrostideae</taxon>
        <taxon>Eragrostidinae</taxon>
        <taxon>Eragrostis</taxon>
    </lineage>
</organism>
<dbReference type="GO" id="GO:0004190">
    <property type="term" value="F:aspartic-type endopeptidase activity"/>
    <property type="evidence" value="ECO:0007669"/>
    <property type="project" value="InterPro"/>
</dbReference>
<evidence type="ECO:0000313" key="2">
    <source>
        <dbReference type="EMBL" id="TVT97588.1"/>
    </source>
</evidence>
<dbReference type="EMBL" id="RWGY01000980">
    <property type="protein sequence ID" value="TVT97588.1"/>
    <property type="molecule type" value="Genomic_DNA"/>
</dbReference>
<dbReference type="InterPro" id="IPR021109">
    <property type="entry name" value="Peptidase_aspartic_dom_sf"/>
</dbReference>
<feature type="non-terminal residue" evidence="2">
    <location>
        <position position="1"/>
    </location>
</feature>
<dbReference type="InterPro" id="IPR032799">
    <property type="entry name" value="TAXi_C"/>
</dbReference>
<dbReference type="InterPro" id="IPR001461">
    <property type="entry name" value="Aspartic_peptidase_A1"/>
</dbReference>
<dbReference type="Proteomes" id="UP000324897">
    <property type="component" value="Unassembled WGS sequence"/>
</dbReference>
<keyword evidence="3" id="KW-1185">Reference proteome</keyword>
<dbReference type="AlphaFoldDB" id="A0A5J9SFK0"/>
<accession>A0A5J9SFK0</accession>
<comment type="caution">
    <text evidence="2">The sequence shown here is derived from an EMBL/GenBank/DDBJ whole genome shotgun (WGS) entry which is preliminary data.</text>
</comment>
<dbReference type="PANTHER" id="PTHR13683">
    <property type="entry name" value="ASPARTYL PROTEASES"/>
    <property type="match status" value="1"/>
</dbReference>
<dbReference type="OrthoDB" id="684245at2759"/>
<dbReference type="GO" id="GO:0006508">
    <property type="term" value="P:proteolysis"/>
    <property type="evidence" value="ECO:0007669"/>
    <property type="project" value="InterPro"/>
</dbReference>
<reference evidence="2 3" key="1">
    <citation type="journal article" date="2019" name="Sci. Rep.">
        <title>A high-quality genome of Eragrostis curvula grass provides insights into Poaceae evolution and supports new strategies to enhance forage quality.</title>
        <authorList>
            <person name="Carballo J."/>
            <person name="Santos B.A.C.M."/>
            <person name="Zappacosta D."/>
            <person name="Garbus I."/>
            <person name="Selva J.P."/>
            <person name="Gallo C.A."/>
            <person name="Diaz A."/>
            <person name="Albertini E."/>
            <person name="Caccamo M."/>
            <person name="Echenique V."/>
        </authorList>
    </citation>
    <scope>NUCLEOTIDE SEQUENCE [LARGE SCALE GENOMIC DNA]</scope>
    <source>
        <strain evidence="3">cv. Victoria</strain>
        <tissue evidence="2">Leaf</tissue>
    </source>
</reference>
<dbReference type="Gene3D" id="2.40.70.10">
    <property type="entry name" value="Acid Proteases"/>
    <property type="match status" value="1"/>
</dbReference>
<evidence type="ECO:0000313" key="3">
    <source>
        <dbReference type="Proteomes" id="UP000324897"/>
    </source>
</evidence>
<name>A0A5J9SFK0_9POAL</name>
<dbReference type="PANTHER" id="PTHR13683:SF622">
    <property type="entry name" value="ASPARTIC PROTEINASE NEPENTHESIN-2"/>
    <property type="match status" value="1"/>
</dbReference>